<dbReference type="OrthoDB" id="286198at2"/>
<evidence type="ECO:0000313" key="2">
    <source>
        <dbReference type="Proteomes" id="UP000288096"/>
    </source>
</evidence>
<evidence type="ECO:0000313" key="1">
    <source>
        <dbReference type="EMBL" id="GBC61294.1"/>
    </source>
</evidence>
<dbReference type="EMBL" id="BEXT01000001">
    <property type="protein sequence ID" value="GBC61294.1"/>
    <property type="molecule type" value="Genomic_DNA"/>
</dbReference>
<organism evidence="1 2">
    <name type="scientific">Desulfonema ishimotonii</name>
    <dbReference type="NCBI Taxonomy" id="45657"/>
    <lineage>
        <taxon>Bacteria</taxon>
        <taxon>Pseudomonadati</taxon>
        <taxon>Thermodesulfobacteriota</taxon>
        <taxon>Desulfobacteria</taxon>
        <taxon>Desulfobacterales</taxon>
        <taxon>Desulfococcaceae</taxon>
        <taxon>Desulfonema</taxon>
    </lineage>
</organism>
<dbReference type="AlphaFoldDB" id="A0A401FWI6"/>
<reference evidence="2" key="2">
    <citation type="submission" date="2019-01" db="EMBL/GenBank/DDBJ databases">
        <title>Genome sequence of Desulfonema ishimotonii strain Tokyo 01.</title>
        <authorList>
            <person name="Fukui M."/>
        </authorList>
    </citation>
    <scope>NUCLEOTIDE SEQUENCE [LARGE SCALE GENOMIC DNA]</scope>
    <source>
        <strain evidence="2">Tokyo 01</strain>
    </source>
</reference>
<comment type="caution">
    <text evidence="1">The sequence shown here is derived from an EMBL/GenBank/DDBJ whole genome shotgun (WGS) entry which is preliminary data.</text>
</comment>
<name>A0A401FWI6_9BACT</name>
<dbReference type="RefSeq" id="WP_124328599.1">
    <property type="nucleotide sequence ID" value="NZ_BEXT01000001.1"/>
</dbReference>
<sequence>MKVKTFTSALQIFQAKRELEELDSIVNRFIEENAVKKVISVSDTCTTDDNGATIGIIRVVAYE</sequence>
<proteinExistence type="predicted"/>
<dbReference type="Proteomes" id="UP000288096">
    <property type="component" value="Unassembled WGS sequence"/>
</dbReference>
<keyword evidence="2" id="KW-1185">Reference proteome</keyword>
<evidence type="ECO:0008006" key="3">
    <source>
        <dbReference type="Google" id="ProtNLM"/>
    </source>
</evidence>
<gene>
    <name evidence="1" type="ORF">DENIS_2254</name>
</gene>
<reference evidence="2" key="1">
    <citation type="submission" date="2017-11" db="EMBL/GenBank/DDBJ databases">
        <authorList>
            <person name="Watanabe M."/>
            <person name="Kojima H."/>
        </authorList>
    </citation>
    <scope>NUCLEOTIDE SEQUENCE [LARGE SCALE GENOMIC DNA]</scope>
    <source>
        <strain evidence="2">Tokyo 01</strain>
    </source>
</reference>
<accession>A0A401FWI6</accession>
<protein>
    <recommendedName>
        <fullName evidence="3">DUF2758 domain-containing protein</fullName>
    </recommendedName>
</protein>